<evidence type="ECO:0000313" key="2">
    <source>
        <dbReference type="EMBL" id="KAF2084207.1"/>
    </source>
</evidence>
<protein>
    <recommendedName>
        <fullName evidence="4">Conidiation-specific protein 8</fullName>
    </recommendedName>
</protein>
<keyword evidence="3" id="KW-1185">Reference proteome</keyword>
<evidence type="ECO:0008006" key="4">
    <source>
        <dbReference type="Google" id="ProtNLM"/>
    </source>
</evidence>
<organism evidence="2 3">
    <name type="scientific">Saccharata proteae CBS 121410</name>
    <dbReference type="NCBI Taxonomy" id="1314787"/>
    <lineage>
        <taxon>Eukaryota</taxon>
        <taxon>Fungi</taxon>
        <taxon>Dikarya</taxon>
        <taxon>Ascomycota</taxon>
        <taxon>Pezizomycotina</taxon>
        <taxon>Dothideomycetes</taxon>
        <taxon>Dothideomycetes incertae sedis</taxon>
        <taxon>Botryosphaeriales</taxon>
        <taxon>Saccharataceae</taxon>
        <taxon>Saccharata</taxon>
    </lineage>
</organism>
<accession>A0A9P4HPB1</accession>
<proteinExistence type="predicted"/>
<gene>
    <name evidence="2" type="ORF">K490DRAFT_68991</name>
</gene>
<dbReference type="AlphaFoldDB" id="A0A9P4HPB1"/>
<feature type="compositionally biased region" description="Basic and acidic residues" evidence="1">
    <location>
        <begin position="37"/>
        <end position="58"/>
    </location>
</feature>
<feature type="region of interest" description="Disordered" evidence="1">
    <location>
        <begin position="1"/>
        <end position="86"/>
    </location>
</feature>
<reference evidence="2" key="1">
    <citation type="journal article" date="2020" name="Stud. Mycol.">
        <title>101 Dothideomycetes genomes: a test case for predicting lifestyles and emergence of pathogens.</title>
        <authorList>
            <person name="Haridas S."/>
            <person name="Albert R."/>
            <person name="Binder M."/>
            <person name="Bloem J."/>
            <person name="Labutti K."/>
            <person name="Salamov A."/>
            <person name="Andreopoulos B."/>
            <person name="Baker S."/>
            <person name="Barry K."/>
            <person name="Bills G."/>
            <person name="Bluhm B."/>
            <person name="Cannon C."/>
            <person name="Castanera R."/>
            <person name="Culley D."/>
            <person name="Daum C."/>
            <person name="Ezra D."/>
            <person name="Gonzalez J."/>
            <person name="Henrissat B."/>
            <person name="Kuo A."/>
            <person name="Liang C."/>
            <person name="Lipzen A."/>
            <person name="Lutzoni F."/>
            <person name="Magnuson J."/>
            <person name="Mondo S."/>
            <person name="Nolan M."/>
            <person name="Ohm R."/>
            <person name="Pangilinan J."/>
            <person name="Park H.-J."/>
            <person name="Ramirez L."/>
            <person name="Alfaro M."/>
            <person name="Sun H."/>
            <person name="Tritt A."/>
            <person name="Yoshinaga Y."/>
            <person name="Zwiers L.-H."/>
            <person name="Turgeon B."/>
            <person name="Goodwin S."/>
            <person name="Spatafora J."/>
            <person name="Crous P."/>
            <person name="Grigoriev I."/>
        </authorList>
    </citation>
    <scope>NUCLEOTIDE SEQUENCE</scope>
    <source>
        <strain evidence="2">CBS 121410</strain>
    </source>
</reference>
<feature type="compositionally biased region" description="Polar residues" evidence="1">
    <location>
        <begin position="1"/>
        <end position="10"/>
    </location>
</feature>
<evidence type="ECO:0000313" key="3">
    <source>
        <dbReference type="Proteomes" id="UP000799776"/>
    </source>
</evidence>
<name>A0A9P4HPB1_9PEZI</name>
<sequence length="86" mass="9171">MADSASPSGQSPRRGSTDSSGRRRSSAAERYANLTALKRDPSNPNVEARRASFADQNRKPGFLGQMWNNFTRGPNSLAGATGDASK</sequence>
<dbReference type="EMBL" id="ML978744">
    <property type="protein sequence ID" value="KAF2084207.1"/>
    <property type="molecule type" value="Genomic_DNA"/>
</dbReference>
<comment type="caution">
    <text evidence="2">The sequence shown here is derived from an EMBL/GenBank/DDBJ whole genome shotgun (WGS) entry which is preliminary data.</text>
</comment>
<dbReference type="Proteomes" id="UP000799776">
    <property type="component" value="Unassembled WGS sequence"/>
</dbReference>
<evidence type="ECO:0000256" key="1">
    <source>
        <dbReference type="SAM" id="MobiDB-lite"/>
    </source>
</evidence>
<dbReference type="OrthoDB" id="4158609at2759"/>